<evidence type="ECO:0000313" key="1">
    <source>
        <dbReference type="EMBL" id="GAA3853613.1"/>
    </source>
</evidence>
<comment type="caution">
    <text evidence="1">The sequence shown here is derived from an EMBL/GenBank/DDBJ whole genome shotgun (WGS) entry which is preliminary data.</text>
</comment>
<organism evidence="1 2">
    <name type="scientific">Celeribacter arenosi</name>
    <dbReference type="NCBI Taxonomy" id="792649"/>
    <lineage>
        <taxon>Bacteria</taxon>
        <taxon>Pseudomonadati</taxon>
        <taxon>Pseudomonadota</taxon>
        <taxon>Alphaproteobacteria</taxon>
        <taxon>Rhodobacterales</taxon>
        <taxon>Roseobacteraceae</taxon>
        <taxon>Celeribacter</taxon>
    </lineage>
</organism>
<keyword evidence="2" id="KW-1185">Reference proteome</keyword>
<name>A0ABP7JSQ2_9RHOB</name>
<sequence length="106" mass="11366">MVKKVFRAMGRTKEMQQDSAETVGLKVLAWLAANEELFPVFLGSSGISGAELMSRAGDTEVLSAVLDFVTMDDAWVMACAQETGLTQDAPMRARAALPGGAQINWT</sequence>
<protein>
    <submittedName>
        <fullName evidence="1">DUF3572 domain-containing protein</fullName>
    </submittedName>
</protein>
<dbReference type="Pfam" id="PF12096">
    <property type="entry name" value="DUF3572"/>
    <property type="match status" value="1"/>
</dbReference>
<accession>A0ABP7JSQ2</accession>
<dbReference type="InterPro" id="IPR021955">
    <property type="entry name" value="DUF3572"/>
</dbReference>
<proteinExistence type="predicted"/>
<dbReference type="Proteomes" id="UP001399917">
    <property type="component" value="Unassembled WGS sequence"/>
</dbReference>
<gene>
    <name evidence="1" type="ORF">GCM10022404_01260</name>
</gene>
<dbReference type="EMBL" id="BAABDF010000001">
    <property type="protein sequence ID" value="GAA3853613.1"/>
    <property type="molecule type" value="Genomic_DNA"/>
</dbReference>
<reference evidence="2" key="1">
    <citation type="journal article" date="2019" name="Int. J. Syst. Evol. Microbiol.">
        <title>The Global Catalogue of Microorganisms (GCM) 10K type strain sequencing project: providing services to taxonomists for standard genome sequencing and annotation.</title>
        <authorList>
            <consortium name="The Broad Institute Genomics Platform"/>
            <consortium name="The Broad Institute Genome Sequencing Center for Infectious Disease"/>
            <person name="Wu L."/>
            <person name="Ma J."/>
        </authorList>
    </citation>
    <scope>NUCLEOTIDE SEQUENCE [LARGE SCALE GENOMIC DNA]</scope>
    <source>
        <strain evidence="2">JCM 17190</strain>
    </source>
</reference>
<evidence type="ECO:0000313" key="2">
    <source>
        <dbReference type="Proteomes" id="UP001399917"/>
    </source>
</evidence>